<organism evidence="9 10">
    <name type="scientific">Mycolicibacterium litorale</name>
    <dbReference type="NCBI Taxonomy" id="758802"/>
    <lineage>
        <taxon>Bacteria</taxon>
        <taxon>Bacillati</taxon>
        <taxon>Actinomycetota</taxon>
        <taxon>Actinomycetes</taxon>
        <taxon>Mycobacteriales</taxon>
        <taxon>Mycobacteriaceae</taxon>
        <taxon>Mycolicibacterium</taxon>
    </lineage>
</organism>
<feature type="domain" description="Carrier" evidence="7">
    <location>
        <begin position="939"/>
        <end position="1016"/>
    </location>
</feature>
<dbReference type="Gene3D" id="3.40.50.720">
    <property type="entry name" value="NAD(P)-binding Rossmann-like Domain"/>
    <property type="match status" value="1"/>
</dbReference>
<dbReference type="GO" id="GO:0005737">
    <property type="term" value="C:cytoplasm"/>
    <property type="evidence" value="ECO:0007669"/>
    <property type="project" value="TreeGrafter"/>
</dbReference>
<dbReference type="Gene3D" id="3.30.70.3290">
    <property type="match status" value="1"/>
</dbReference>
<dbReference type="PROSITE" id="PS50075">
    <property type="entry name" value="CARRIER"/>
    <property type="match status" value="1"/>
</dbReference>
<keyword evidence="1" id="KW-0596">Phosphopantetheine</keyword>
<feature type="region of interest" description="N-terminal hotdog fold" evidence="6">
    <location>
        <begin position="200"/>
        <end position="318"/>
    </location>
</feature>
<reference evidence="9 10" key="1">
    <citation type="journal article" date="2019" name="Emerg. Microbes Infect.">
        <title>Comprehensive subspecies identification of 175 nontuberculous mycobacteria species based on 7547 genomic profiles.</title>
        <authorList>
            <person name="Matsumoto Y."/>
            <person name="Kinjo T."/>
            <person name="Motooka D."/>
            <person name="Nabeya D."/>
            <person name="Jung N."/>
            <person name="Uechi K."/>
            <person name="Horii T."/>
            <person name="Iida T."/>
            <person name="Fujita J."/>
            <person name="Nakamura S."/>
        </authorList>
    </citation>
    <scope>NUCLEOTIDE SEQUENCE [LARGE SCALE GENOMIC DNA]</scope>
    <source>
        <strain evidence="9 10">JCM 17423</strain>
    </source>
</reference>
<evidence type="ECO:0000256" key="3">
    <source>
        <dbReference type="ARBA" id="ARBA00022679"/>
    </source>
</evidence>
<dbReference type="InterPro" id="IPR049552">
    <property type="entry name" value="PKS_DH_N"/>
</dbReference>
<dbReference type="Pfam" id="PF00698">
    <property type="entry name" value="Acyl_transf_1"/>
    <property type="match status" value="1"/>
</dbReference>
<dbReference type="InterPro" id="IPR001227">
    <property type="entry name" value="Ac_transferase_dom_sf"/>
</dbReference>
<dbReference type="InterPro" id="IPR057326">
    <property type="entry name" value="KR_dom"/>
</dbReference>
<evidence type="ECO:0000259" key="7">
    <source>
        <dbReference type="PROSITE" id="PS50075"/>
    </source>
</evidence>
<dbReference type="AlphaFoldDB" id="A0AAD1II64"/>
<dbReference type="SUPFAM" id="SSF51735">
    <property type="entry name" value="NAD(P)-binding Rossmann-fold domains"/>
    <property type="match status" value="2"/>
</dbReference>
<dbReference type="Pfam" id="PF21089">
    <property type="entry name" value="PKS_DH_N"/>
    <property type="match status" value="1"/>
</dbReference>
<name>A0AAD1II64_9MYCO</name>
<dbReference type="PANTHER" id="PTHR43775">
    <property type="entry name" value="FATTY ACID SYNTHASE"/>
    <property type="match status" value="1"/>
</dbReference>
<evidence type="ECO:0000256" key="2">
    <source>
        <dbReference type="ARBA" id="ARBA00022553"/>
    </source>
</evidence>
<feature type="active site" description="Proton acceptor; for dehydratase activity" evidence="6">
    <location>
        <position position="233"/>
    </location>
</feature>
<dbReference type="GO" id="GO:0031177">
    <property type="term" value="F:phosphopantetheine binding"/>
    <property type="evidence" value="ECO:0007669"/>
    <property type="project" value="InterPro"/>
</dbReference>
<keyword evidence="2" id="KW-0597">Phosphoprotein</keyword>
<keyword evidence="5" id="KW-0511">Multifunctional enzyme</keyword>
<keyword evidence="4" id="KW-0521">NADP</keyword>
<dbReference type="GO" id="GO:0005886">
    <property type="term" value="C:plasma membrane"/>
    <property type="evidence" value="ECO:0007669"/>
    <property type="project" value="TreeGrafter"/>
</dbReference>
<dbReference type="InterPro" id="IPR016035">
    <property type="entry name" value="Acyl_Trfase/lysoPLipase"/>
</dbReference>
<evidence type="ECO:0000259" key="8">
    <source>
        <dbReference type="PROSITE" id="PS52019"/>
    </source>
</evidence>
<dbReference type="Proteomes" id="UP000466607">
    <property type="component" value="Chromosome"/>
</dbReference>
<dbReference type="SMART" id="SM01294">
    <property type="entry name" value="PKS_PP_betabranch"/>
    <property type="match status" value="1"/>
</dbReference>
<dbReference type="InterPro" id="IPR036736">
    <property type="entry name" value="ACP-like_sf"/>
</dbReference>
<feature type="region of interest" description="C-terminal hotdog fold" evidence="6">
    <location>
        <begin position="331"/>
        <end position="464"/>
    </location>
</feature>
<evidence type="ECO:0000313" key="10">
    <source>
        <dbReference type="Proteomes" id="UP000466607"/>
    </source>
</evidence>
<dbReference type="Pfam" id="PF00550">
    <property type="entry name" value="PP-binding"/>
    <property type="match status" value="1"/>
</dbReference>
<dbReference type="EMBL" id="AP022586">
    <property type="protein sequence ID" value="BBY15894.1"/>
    <property type="molecule type" value="Genomic_DNA"/>
</dbReference>
<evidence type="ECO:0000256" key="4">
    <source>
        <dbReference type="ARBA" id="ARBA00022857"/>
    </source>
</evidence>
<dbReference type="InterPro" id="IPR042104">
    <property type="entry name" value="PKS_dehydratase_sf"/>
</dbReference>
<gene>
    <name evidence="9" type="ORF">MLIT_14860</name>
</gene>
<feature type="active site" description="Proton donor; for dehydratase activity" evidence="6">
    <location>
        <position position="383"/>
    </location>
</feature>
<evidence type="ECO:0000256" key="1">
    <source>
        <dbReference type="ARBA" id="ARBA00022450"/>
    </source>
</evidence>
<dbReference type="PROSITE" id="PS52019">
    <property type="entry name" value="PKS_MFAS_DH"/>
    <property type="match status" value="1"/>
</dbReference>
<dbReference type="CDD" id="cd05274">
    <property type="entry name" value="KR_FAS_SDR_x"/>
    <property type="match status" value="1"/>
</dbReference>
<dbReference type="GO" id="GO:0006633">
    <property type="term" value="P:fatty acid biosynthetic process"/>
    <property type="evidence" value="ECO:0007669"/>
    <property type="project" value="TreeGrafter"/>
</dbReference>
<dbReference type="Gene3D" id="3.40.366.10">
    <property type="entry name" value="Malonyl-Coenzyme A Acyl Carrier Protein, domain 2"/>
    <property type="match status" value="1"/>
</dbReference>
<keyword evidence="3" id="KW-0808">Transferase</keyword>
<evidence type="ECO:0000256" key="5">
    <source>
        <dbReference type="ARBA" id="ARBA00023268"/>
    </source>
</evidence>
<dbReference type="SMART" id="SM00827">
    <property type="entry name" value="PKS_AT"/>
    <property type="match status" value="1"/>
</dbReference>
<dbReference type="InterPro" id="IPR036291">
    <property type="entry name" value="NAD(P)-bd_dom_sf"/>
</dbReference>
<protein>
    <submittedName>
        <fullName evidence="9">Uncharacterized protein</fullName>
    </submittedName>
</protein>
<accession>A0AAD1II64</accession>
<dbReference type="Gene3D" id="3.10.129.110">
    <property type="entry name" value="Polyketide synthase dehydratase"/>
    <property type="match status" value="1"/>
</dbReference>
<keyword evidence="10" id="KW-1185">Reference proteome</keyword>
<feature type="domain" description="PKS/mFAS DH" evidence="8">
    <location>
        <begin position="200"/>
        <end position="464"/>
    </location>
</feature>
<sequence length="1053" mass="112396">MAVYASPRQTVIAGPPHHIDAVIAAVDARNRLARRIDVDVASHHPTIDPILPALRTALADLTPHTPTLPLITTTDPTTPADFTADYWATNLRHPVQFTHAITTAATQHHTFIEISPHPLLTHAITDTLTTTHHTTATLHRHTDDTLTFHTNLNTIHPPPTDGVHEPEPHPVLPTTPWHHGHHWVNLGRRRAAGGSAPAPGTLLGEHITLATSPPAHLWQARLVPEAKPYPGEHRLRGVDVVPISVLLQTLSVAAAECGATALLDVEFEHPIVVDRSRSIQVVADDHSVTVASAAEQQTSGQRWVRHASARLGHRPEHDAPGPAAEADGRELIDYDVSSVDELQRSWGVEGRPFPWSVGPCRQTPSGLHAEVTTPQASTVALLDAAVHLARLADGSNPVLMVPAGVGRVHLAAGEVGACGSVEVYRRGGGGGELVVDVVVKGPDGRTSVDIRSLRFTTLESDPVPQNATDADPRTFVHAIEWRPWSGPSGPGHSDGPLATVAVIGRGLAAGRLREVLSDNGYRSAGAADARYVVYVAEPCSTEETDVGCAVRMSGDVSRLVRTLSRRDGHRPATLWIVTRGVRESGTDAAVRQSCLWGLAGVIGAEQPDLWGGLIDLPDDDNSGRYAAAVSRVLPVAAGTILVLRDGEFSAPALERVSGPAVREPLRCRPDSAYLVTGGLGALGLLTAAWLADRGARRLVLAGRTALPPRSAWDSHRDDPVLAHRISVIRNLEMRGVSVESVALDVGSREAVQALLDQRDHLGAPPIRGVIHGAGVAESRLLTDVSDESLRHVLWPKVAGAQALHDAFPVGSLDFFFLTASAGAVFGVPGQGAYAAANAHLDGLARARRRQGDHTMSLDWVAWRGLGFAAGADVVDEELHRVGSRPIQAEEAFAAWEYAQRYDVAQAVVAPLPGAREEVRPDVGRGRGAGREWTQMSADEMLDELATGLRAILADELQMPQTEIESDRPFAELGLNSVMAMSIRREAEELVGIELSATMLWNHPTIASLSEYIANRLRPGDDVAPESETASETSVLDALFADAETATAGSESGR</sequence>
<evidence type="ECO:0000256" key="6">
    <source>
        <dbReference type="PROSITE-ProRule" id="PRU01363"/>
    </source>
</evidence>
<dbReference type="GO" id="GO:0004312">
    <property type="term" value="F:fatty acid synthase activity"/>
    <property type="evidence" value="ECO:0007669"/>
    <property type="project" value="TreeGrafter"/>
</dbReference>
<dbReference type="InterPro" id="IPR013968">
    <property type="entry name" value="PKS_KR"/>
</dbReference>
<dbReference type="PANTHER" id="PTHR43775:SF37">
    <property type="entry name" value="SI:DKEY-61P9.11"/>
    <property type="match status" value="1"/>
</dbReference>
<dbReference type="Gene3D" id="1.10.1200.10">
    <property type="entry name" value="ACP-like"/>
    <property type="match status" value="1"/>
</dbReference>
<dbReference type="SUPFAM" id="SSF52151">
    <property type="entry name" value="FabD/lysophospholipase-like"/>
    <property type="match status" value="1"/>
</dbReference>
<dbReference type="InterPro" id="IPR020806">
    <property type="entry name" value="PKS_PP-bd"/>
</dbReference>
<dbReference type="InterPro" id="IPR014043">
    <property type="entry name" value="Acyl_transferase_dom"/>
</dbReference>
<dbReference type="Pfam" id="PF08659">
    <property type="entry name" value="KR"/>
    <property type="match status" value="1"/>
</dbReference>
<proteinExistence type="predicted"/>
<evidence type="ECO:0000313" key="9">
    <source>
        <dbReference type="EMBL" id="BBY15894.1"/>
    </source>
</evidence>
<dbReference type="InterPro" id="IPR009081">
    <property type="entry name" value="PP-bd_ACP"/>
</dbReference>
<dbReference type="SMART" id="SM00823">
    <property type="entry name" value="PKS_PP"/>
    <property type="match status" value="1"/>
</dbReference>
<dbReference type="InterPro" id="IPR050091">
    <property type="entry name" value="PKS_NRPS_Biosynth_Enz"/>
</dbReference>
<dbReference type="GO" id="GO:0071770">
    <property type="term" value="P:DIM/DIP cell wall layer assembly"/>
    <property type="evidence" value="ECO:0007669"/>
    <property type="project" value="TreeGrafter"/>
</dbReference>
<dbReference type="SMART" id="SM00826">
    <property type="entry name" value="PKS_DH"/>
    <property type="match status" value="1"/>
</dbReference>
<dbReference type="InterPro" id="IPR020807">
    <property type="entry name" value="PKS_DH"/>
</dbReference>
<dbReference type="SMART" id="SM00822">
    <property type="entry name" value="PKS_KR"/>
    <property type="match status" value="1"/>
</dbReference>
<dbReference type="SUPFAM" id="SSF47336">
    <property type="entry name" value="ACP-like"/>
    <property type="match status" value="1"/>
</dbReference>
<dbReference type="InterPro" id="IPR049900">
    <property type="entry name" value="PKS_mFAS_DH"/>
</dbReference>